<dbReference type="Pfam" id="PF13472">
    <property type="entry name" value="Lipase_GDSL_2"/>
    <property type="match status" value="1"/>
</dbReference>
<organism evidence="3 4">
    <name type="scientific">Klenkia terrae</name>
    <dbReference type="NCBI Taxonomy" id="1052259"/>
    <lineage>
        <taxon>Bacteria</taxon>
        <taxon>Bacillati</taxon>
        <taxon>Actinomycetota</taxon>
        <taxon>Actinomycetes</taxon>
        <taxon>Geodermatophilales</taxon>
        <taxon>Geodermatophilaceae</taxon>
        <taxon>Klenkia</taxon>
    </lineage>
</organism>
<dbReference type="Proteomes" id="UP001373496">
    <property type="component" value="Unassembled WGS sequence"/>
</dbReference>
<reference evidence="3 4" key="1">
    <citation type="submission" date="2024-03" db="EMBL/GenBank/DDBJ databases">
        <title>Draft genome sequence of Klenkia terrae.</title>
        <authorList>
            <person name="Duangmal K."/>
            <person name="Chantavorakit T."/>
        </authorList>
    </citation>
    <scope>NUCLEOTIDE SEQUENCE [LARGE SCALE GENOMIC DNA]</scope>
    <source>
        <strain evidence="3 4">JCM 17786</strain>
    </source>
</reference>
<keyword evidence="3" id="KW-0378">Hydrolase</keyword>
<protein>
    <submittedName>
        <fullName evidence="3">SGNH/GDSL hydrolase family protein</fullName>
        <ecNumber evidence="3">3.1.-.-</ecNumber>
    </submittedName>
</protein>
<comment type="caution">
    <text evidence="3">The sequence shown here is derived from an EMBL/GenBank/DDBJ whole genome shotgun (WGS) entry which is preliminary data.</text>
</comment>
<evidence type="ECO:0000259" key="2">
    <source>
        <dbReference type="Pfam" id="PF13472"/>
    </source>
</evidence>
<dbReference type="GO" id="GO:0016787">
    <property type="term" value="F:hydrolase activity"/>
    <property type="evidence" value="ECO:0007669"/>
    <property type="project" value="UniProtKB-KW"/>
</dbReference>
<gene>
    <name evidence="3" type="ORF">UXQ13_17355</name>
</gene>
<dbReference type="EMBL" id="JBAPLV010000021">
    <property type="protein sequence ID" value="MEI4280243.1"/>
    <property type="molecule type" value="Genomic_DNA"/>
</dbReference>
<name>A0ABU8EA49_9ACTN</name>
<evidence type="ECO:0000313" key="4">
    <source>
        <dbReference type="Proteomes" id="UP001373496"/>
    </source>
</evidence>
<proteinExistence type="predicted"/>
<dbReference type="RefSeq" id="WP_336392598.1">
    <property type="nucleotide sequence ID" value="NZ_JBAPLV010000021.1"/>
</dbReference>
<feature type="chain" id="PRO_5046316737" evidence="1">
    <location>
        <begin position="28"/>
        <end position="227"/>
    </location>
</feature>
<dbReference type="SUPFAM" id="SSF52266">
    <property type="entry name" value="SGNH hydrolase"/>
    <property type="match status" value="1"/>
</dbReference>
<accession>A0ABU8EA49</accession>
<evidence type="ECO:0000313" key="3">
    <source>
        <dbReference type="EMBL" id="MEI4280243.1"/>
    </source>
</evidence>
<feature type="domain" description="SGNH hydrolase-type esterase" evidence="2">
    <location>
        <begin position="43"/>
        <end position="202"/>
    </location>
</feature>
<sequence length="227" mass="22713">MRRRAAAGGLLGAVVVLAGCAGPPAQAAPAPGTASAAPLRVVVVGDSITEMDCPDFDAGVLGQGSWAWWATGRGVDVTGGWAHSGATTEDMLDGVAADGPMDADALVLMAGNNDLDLALPTEDVLDRLVQIAAAAAVPRVVLSAVAPEDGLGPETLALDADLAELAAREGWQYVDPMIEVRDEDGDYRDGATLDGVHPSGAAAAQIGVALHEALLHPSGVGPAGQTG</sequence>
<evidence type="ECO:0000256" key="1">
    <source>
        <dbReference type="SAM" id="SignalP"/>
    </source>
</evidence>
<dbReference type="PROSITE" id="PS51257">
    <property type="entry name" value="PROKAR_LIPOPROTEIN"/>
    <property type="match status" value="1"/>
</dbReference>
<keyword evidence="1" id="KW-0732">Signal</keyword>
<feature type="signal peptide" evidence="1">
    <location>
        <begin position="1"/>
        <end position="27"/>
    </location>
</feature>
<dbReference type="EC" id="3.1.-.-" evidence="3"/>
<dbReference type="InterPro" id="IPR036514">
    <property type="entry name" value="SGNH_hydro_sf"/>
</dbReference>
<keyword evidence="4" id="KW-1185">Reference proteome</keyword>
<dbReference type="Gene3D" id="3.40.50.1110">
    <property type="entry name" value="SGNH hydrolase"/>
    <property type="match status" value="1"/>
</dbReference>
<dbReference type="InterPro" id="IPR013830">
    <property type="entry name" value="SGNH_hydro"/>
</dbReference>